<keyword evidence="3" id="KW-1185">Reference proteome</keyword>
<name>A0A4C1WN42_EUMVA</name>
<sequence>MVAREKRRVAAPSTEPEGGAIRDVASAEPGRGSLTRAETPVTASNTHKHCDVMKKSSVRRHVAESHSRLRRLGPGSMPVFAPSSSRLAGVARAPAYVTGFGFSARRKRAGRDCRTPRFHCDDFDLSVCLYGRYRGATSFAVRSTRAACQTDNSSRTLRTLNGSELKIRPNTCILLKASIGRVMRCAVRS</sequence>
<protein>
    <submittedName>
        <fullName evidence="2">Uncharacterized protein</fullName>
    </submittedName>
</protein>
<feature type="region of interest" description="Disordered" evidence="1">
    <location>
        <begin position="1"/>
        <end position="46"/>
    </location>
</feature>
<organism evidence="2 3">
    <name type="scientific">Eumeta variegata</name>
    <name type="common">Bagworm moth</name>
    <name type="synonym">Eumeta japonica</name>
    <dbReference type="NCBI Taxonomy" id="151549"/>
    <lineage>
        <taxon>Eukaryota</taxon>
        <taxon>Metazoa</taxon>
        <taxon>Ecdysozoa</taxon>
        <taxon>Arthropoda</taxon>
        <taxon>Hexapoda</taxon>
        <taxon>Insecta</taxon>
        <taxon>Pterygota</taxon>
        <taxon>Neoptera</taxon>
        <taxon>Endopterygota</taxon>
        <taxon>Lepidoptera</taxon>
        <taxon>Glossata</taxon>
        <taxon>Ditrysia</taxon>
        <taxon>Tineoidea</taxon>
        <taxon>Psychidae</taxon>
        <taxon>Oiketicinae</taxon>
        <taxon>Eumeta</taxon>
    </lineage>
</organism>
<dbReference type="AlphaFoldDB" id="A0A4C1WN42"/>
<gene>
    <name evidence="2" type="ORF">EVAR_80017_1</name>
</gene>
<reference evidence="2 3" key="1">
    <citation type="journal article" date="2019" name="Commun. Biol.">
        <title>The bagworm genome reveals a unique fibroin gene that provides high tensile strength.</title>
        <authorList>
            <person name="Kono N."/>
            <person name="Nakamura H."/>
            <person name="Ohtoshi R."/>
            <person name="Tomita M."/>
            <person name="Numata K."/>
            <person name="Arakawa K."/>
        </authorList>
    </citation>
    <scope>NUCLEOTIDE SEQUENCE [LARGE SCALE GENOMIC DNA]</scope>
</reference>
<evidence type="ECO:0000313" key="3">
    <source>
        <dbReference type="Proteomes" id="UP000299102"/>
    </source>
</evidence>
<comment type="caution">
    <text evidence="2">The sequence shown here is derived from an EMBL/GenBank/DDBJ whole genome shotgun (WGS) entry which is preliminary data.</text>
</comment>
<evidence type="ECO:0000313" key="2">
    <source>
        <dbReference type="EMBL" id="GBP51922.1"/>
    </source>
</evidence>
<accession>A0A4C1WN42</accession>
<dbReference type="Proteomes" id="UP000299102">
    <property type="component" value="Unassembled WGS sequence"/>
</dbReference>
<dbReference type="EMBL" id="BGZK01000592">
    <property type="protein sequence ID" value="GBP51922.1"/>
    <property type="molecule type" value="Genomic_DNA"/>
</dbReference>
<evidence type="ECO:0000256" key="1">
    <source>
        <dbReference type="SAM" id="MobiDB-lite"/>
    </source>
</evidence>
<proteinExistence type="predicted"/>